<name>A0A6C0IA01_9ZZZZ</name>
<feature type="domain" description="Major capsid protein C-terminal" evidence="1">
    <location>
        <begin position="243"/>
        <end position="428"/>
    </location>
</feature>
<evidence type="ECO:0000313" key="3">
    <source>
        <dbReference type="EMBL" id="QHT89225.1"/>
    </source>
</evidence>
<accession>A0A6C0IA01</accession>
<protein>
    <recommendedName>
        <fullName evidence="4">Major capsid protein N-terminal domain-containing protein</fullName>
    </recommendedName>
</protein>
<dbReference type="InterPro" id="IPR016112">
    <property type="entry name" value="VP_dsDNA_II"/>
</dbReference>
<evidence type="ECO:0000259" key="1">
    <source>
        <dbReference type="Pfam" id="PF04451"/>
    </source>
</evidence>
<evidence type="ECO:0008006" key="4">
    <source>
        <dbReference type="Google" id="ProtNLM"/>
    </source>
</evidence>
<dbReference type="InterPro" id="IPR007542">
    <property type="entry name" value="MCP_C"/>
</dbReference>
<dbReference type="Gene3D" id="2.70.9.20">
    <property type="entry name" value="Major capsid protein Vp54"/>
    <property type="match status" value="1"/>
</dbReference>
<evidence type="ECO:0000259" key="2">
    <source>
        <dbReference type="Pfam" id="PF16903"/>
    </source>
</evidence>
<dbReference type="InterPro" id="IPR038519">
    <property type="entry name" value="MCP_C_sf"/>
</dbReference>
<organism evidence="3">
    <name type="scientific">viral metagenome</name>
    <dbReference type="NCBI Taxonomy" id="1070528"/>
    <lineage>
        <taxon>unclassified sequences</taxon>
        <taxon>metagenomes</taxon>
        <taxon>organismal metagenomes</taxon>
    </lineage>
</organism>
<dbReference type="GO" id="GO:0005198">
    <property type="term" value="F:structural molecule activity"/>
    <property type="evidence" value="ECO:0007669"/>
    <property type="project" value="InterPro"/>
</dbReference>
<dbReference type="EMBL" id="MN740137">
    <property type="protein sequence ID" value="QHT89225.1"/>
    <property type="molecule type" value="Genomic_DNA"/>
</dbReference>
<dbReference type="AlphaFoldDB" id="A0A6C0IA01"/>
<dbReference type="Pfam" id="PF04451">
    <property type="entry name" value="Capsid_NCLDV"/>
    <property type="match status" value="1"/>
</dbReference>
<feature type="domain" description="Major capsid protein N-terminal" evidence="2">
    <location>
        <begin position="25"/>
        <end position="240"/>
    </location>
</feature>
<proteinExistence type="predicted"/>
<dbReference type="Gene3D" id="2.70.9.10">
    <property type="entry name" value="Adenovirus Type 2 Hexon, domain 4"/>
    <property type="match status" value="1"/>
</dbReference>
<dbReference type="InterPro" id="IPR031654">
    <property type="entry name" value="Capsid_N"/>
</dbReference>
<dbReference type="SUPFAM" id="SSF49749">
    <property type="entry name" value="Group II dsDNA viruses VP"/>
    <property type="match status" value="2"/>
</dbReference>
<sequence>MGGALVQLAAYGSQDVYLTTNPQITYFKSVYKRYTNFAMESIYQIIEGNINFGGNINLVVSRNGDLIGSVLLQVSLFDPKDYVLGAETFDYCGWIQGVGNYLVNNVSINIGGQLIDQQYGKWMDIWSELNLSSTQLDGYGTMVGKDYSSATWQPYNTSNEPYNALQIPLQFWFCRNPGLAIPLIALQYHELKIQLQFEKFVNLVVGVKNGVYQKIVQNTNKVLPSFSNTFTVWNNYYFLDTTERRQFAQNAHEYLVEQIQTQTGNLISLKEPNFIRLNLNHPCKEIVLVLNRNNSNAPQNDFSIGNNIISNGTPAQFAPLSLFKLILNGTDRFKERPGEYFRLFQNYTHHTRIPGNYIYTYSFALRPEEHQPSGTCNFTRIDTSQLFITLRNTDDPAPKPIQNYIDLPMYSLYAPSYNILRIMGGMGGLAYSN</sequence>
<dbReference type="Pfam" id="PF16903">
    <property type="entry name" value="Capsid_N"/>
    <property type="match status" value="1"/>
</dbReference>
<reference evidence="3" key="1">
    <citation type="journal article" date="2020" name="Nature">
        <title>Giant virus diversity and host interactions through global metagenomics.</title>
        <authorList>
            <person name="Schulz F."/>
            <person name="Roux S."/>
            <person name="Paez-Espino D."/>
            <person name="Jungbluth S."/>
            <person name="Walsh D.A."/>
            <person name="Denef V.J."/>
            <person name="McMahon K.D."/>
            <person name="Konstantinidis K.T."/>
            <person name="Eloe-Fadrosh E.A."/>
            <person name="Kyrpides N.C."/>
            <person name="Woyke T."/>
        </authorList>
    </citation>
    <scope>NUCLEOTIDE SEQUENCE</scope>
    <source>
        <strain evidence="3">GVMAG-M-3300023184-53</strain>
    </source>
</reference>